<proteinExistence type="predicted"/>
<feature type="compositionally biased region" description="Acidic residues" evidence="1">
    <location>
        <begin position="78"/>
        <end position="94"/>
    </location>
</feature>
<feature type="compositionally biased region" description="Acidic residues" evidence="1">
    <location>
        <begin position="137"/>
        <end position="151"/>
    </location>
</feature>
<evidence type="ECO:0000313" key="2">
    <source>
        <dbReference type="EMBL" id="KIJ32454.1"/>
    </source>
</evidence>
<dbReference type="Proteomes" id="UP000054279">
    <property type="component" value="Unassembled WGS sequence"/>
</dbReference>
<feature type="compositionally biased region" description="Basic and acidic residues" evidence="1">
    <location>
        <begin position="125"/>
        <end position="136"/>
    </location>
</feature>
<reference evidence="2 3" key="1">
    <citation type="submission" date="2014-06" db="EMBL/GenBank/DDBJ databases">
        <title>Evolutionary Origins and Diversification of the Mycorrhizal Mutualists.</title>
        <authorList>
            <consortium name="DOE Joint Genome Institute"/>
            <consortium name="Mycorrhizal Genomics Consortium"/>
            <person name="Kohler A."/>
            <person name="Kuo A."/>
            <person name="Nagy L.G."/>
            <person name="Floudas D."/>
            <person name="Copeland A."/>
            <person name="Barry K.W."/>
            <person name="Cichocki N."/>
            <person name="Veneault-Fourrey C."/>
            <person name="LaButti K."/>
            <person name="Lindquist E.A."/>
            <person name="Lipzen A."/>
            <person name="Lundell T."/>
            <person name="Morin E."/>
            <person name="Murat C."/>
            <person name="Riley R."/>
            <person name="Ohm R."/>
            <person name="Sun H."/>
            <person name="Tunlid A."/>
            <person name="Henrissat B."/>
            <person name="Grigoriev I.V."/>
            <person name="Hibbett D.S."/>
            <person name="Martin F."/>
        </authorList>
    </citation>
    <scope>NUCLEOTIDE SEQUENCE [LARGE SCALE GENOMIC DNA]</scope>
    <source>
        <strain evidence="2 3">SS14</strain>
    </source>
</reference>
<dbReference type="AlphaFoldDB" id="A0A0C9UCQ6"/>
<dbReference type="HOGENOM" id="CLU_1070263_0_0_1"/>
<organism evidence="2 3">
    <name type="scientific">Sphaerobolus stellatus (strain SS14)</name>
    <dbReference type="NCBI Taxonomy" id="990650"/>
    <lineage>
        <taxon>Eukaryota</taxon>
        <taxon>Fungi</taxon>
        <taxon>Dikarya</taxon>
        <taxon>Basidiomycota</taxon>
        <taxon>Agaricomycotina</taxon>
        <taxon>Agaricomycetes</taxon>
        <taxon>Phallomycetidae</taxon>
        <taxon>Geastrales</taxon>
        <taxon>Sphaerobolaceae</taxon>
        <taxon>Sphaerobolus</taxon>
    </lineage>
</organism>
<evidence type="ECO:0000313" key="3">
    <source>
        <dbReference type="Proteomes" id="UP000054279"/>
    </source>
</evidence>
<evidence type="ECO:0000256" key="1">
    <source>
        <dbReference type="SAM" id="MobiDB-lite"/>
    </source>
</evidence>
<feature type="compositionally biased region" description="Acidic residues" evidence="1">
    <location>
        <begin position="221"/>
        <end position="242"/>
    </location>
</feature>
<feature type="region of interest" description="Disordered" evidence="1">
    <location>
        <begin position="211"/>
        <end position="260"/>
    </location>
</feature>
<sequence>MSRPQYYRVEDSESYAETETGTETEAPRLSYYKSRGGWPPYVHNRIPESNVRYIEDSRNRSFDKYREMDRRYASSDSEAYDSEDSEEEFEETSPQDEHSNYSDGSEDEGYAGRRVVYSSDSDGSYDGHRGAVRRYDDEESYSEDDSYDSDETERGYAYANTGRYETKNGAEYPARGYSLRGGGEEEGRYSMHRYSDEQYVHRYSGEYYGYPRNQGHYQGEEYSDDSEGAYSEASDEEYEYEYEEYHRPDYRPAPAGYRYY</sequence>
<keyword evidence="3" id="KW-1185">Reference proteome</keyword>
<gene>
    <name evidence="2" type="ORF">M422DRAFT_35848</name>
</gene>
<protein>
    <submittedName>
        <fullName evidence="2">Uncharacterized protein</fullName>
    </submittedName>
</protein>
<feature type="compositionally biased region" description="Acidic residues" evidence="1">
    <location>
        <begin position="12"/>
        <end position="22"/>
    </location>
</feature>
<feature type="compositionally biased region" description="Basic and acidic residues" evidence="1">
    <location>
        <begin position="53"/>
        <end position="73"/>
    </location>
</feature>
<feature type="region of interest" description="Disordered" evidence="1">
    <location>
        <begin position="1"/>
        <end position="160"/>
    </location>
</feature>
<name>A0A0C9UCQ6_SPHS4</name>
<accession>A0A0C9UCQ6</accession>
<dbReference type="EMBL" id="KN837227">
    <property type="protein sequence ID" value="KIJ32454.1"/>
    <property type="molecule type" value="Genomic_DNA"/>
</dbReference>